<dbReference type="Proteomes" id="UP000886998">
    <property type="component" value="Unassembled WGS sequence"/>
</dbReference>
<sequence>MSGKAKKLLRTNGLRRVLQTANMLQGIFLFSCLLGAAFAGKSANQYVDNVLQTTLSQELRSLGLNPAPLTNFRTPFGPSGIYVNQGEADFTFGNVTGLDHVRRKGDCSGPKNLRGELTINCTLSVYPVITSYKVVLRNGSNVYFLRNQGHVSETLVHIEIAGRPQNYVGSVKNYRVDRLGLITPTFSQLPPALNKYLKVLQDAYRTHVSTQLFNIFQQRYVYAFGRAFAYKPMPRQ</sequence>
<accession>A0A8X6YHZ3</accession>
<keyword evidence="2" id="KW-1185">Reference proteome</keyword>
<comment type="caution">
    <text evidence="1">The sequence shown here is derived from an EMBL/GenBank/DDBJ whole genome shotgun (WGS) entry which is preliminary data.</text>
</comment>
<proteinExistence type="predicted"/>
<evidence type="ECO:0000313" key="1">
    <source>
        <dbReference type="EMBL" id="GFY70922.1"/>
    </source>
</evidence>
<dbReference type="EMBL" id="BMAV01018510">
    <property type="protein sequence ID" value="GFY70922.1"/>
    <property type="molecule type" value="Genomic_DNA"/>
</dbReference>
<organism evidence="1 2">
    <name type="scientific">Trichonephila inaurata madagascariensis</name>
    <dbReference type="NCBI Taxonomy" id="2747483"/>
    <lineage>
        <taxon>Eukaryota</taxon>
        <taxon>Metazoa</taxon>
        <taxon>Ecdysozoa</taxon>
        <taxon>Arthropoda</taxon>
        <taxon>Chelicerata</taxon>
        <taxon>Arachnida</taxon>
        <taxon>Araneae</taxon>
        <taxon>Araneomorphae</taxon>
        <taxon>Entelegynae</taxon>
        <taxon>Araneoidea</taxon>
        <taxon>Nephilidae</taxon>
        <taxon>Trichonephila</taxon>
        <taxon>Trichonephila inaurata</taxon>
    </lineage>
</organism>
<dbReference type="PROSITE" id="PS51257">
    <property type="entry name" value="PROKAR_LIPOPROTEIN"/>
    <property type="match status" value="1"/>
</dbReference>
<protein>
    <submittedName>
        <fullName evidence="1">Uncharacterized protein</fullName>
    </submittedName>
</protein>
<dbReference type="Gene3D" id="3.15.10.50">
    <property type="match status" value="1"/>
</dbReference>
<evidence type="ECO:0000313" key="2">
    <source>
        <dbReference type="Proteomes" id="UP000886998"/>
    </source>
</evidence>
<gene>
    <name evidence="1" type="primary">NCL1_29663</name>
    <name evidence="1" type="ORF">TNIN_260721</name>
</gene>
<dbReference type="AlphaFoldDB" id="A0A8X6YHZ3"/>
<dbReference type="OrthoDB" id="6410296at2759"/>
<name>A0A8X6YHZ3_9ARAC</name>
<dbReference type="InterPro" id="IPR038602">
    <property type="entry name" value="Mite_allergen_7_sf"/>
</dbReference>
<reference evidence="1" key="1">
    <citation type="submission" date="2020-08" db="EMBL/GenBank/DDBJ databases">
        <title>Multicomponent nature underlies the extraordinary mechanical properties of spider dragline silk.</title>
        <authorList>
            <person name="Kono N."/>
            <person name="Nakamura H."/>
            <person name="Mori M."/>
            <person name="Yoshida Y."/>
            <person name="Ohtoshi R."/>
            <person name="Malay A.D."/>
            <person name="Moran D.A.P."/>
            <person name="Tomita M."/>
            <person name="Numata K."/>
            <person name="Arakawa K."/>
        </authorList>
    </citation>
    <scope>NUCLEOTIDE SEQUENCE</scope>
</reference>